<dbReference type="EMBL" id="LNGF01000023">
    <property type="protein sequence ID" value="KYC47445.1"/>
    <property type="molecule type" value="Genomic_DNA"/>
</dbReference>
<accession>A0A150IIE6</accession>
<evidence type="ECO:0000313" key="1">
    <source>
        <dbReference type="EMBL" id="KYC44761.1"/>
    </source>
</evidence>
<accession>A0A150IZB5</accession>
<evidence type="ECO:0000313" key="4">
    <source>
        <dbReference type="Proteomes" id="UP000091929"/>
    </source>
</evidence>
<dbReference type="Proteomes" id="UP000092401">
    <property type="component" value="Unassembled WGS sequence"/>
</dbReference>
<proteinExistence type="predicted"/>
<reference evidence="4 5" key="1">
    <citation type="journal article" date="2016" name="ISME J.">
        <title>Chasing the elusive Euryarchaeota class WSA2: genomes reveal a uniquely fastidious methyl-reducing methanogen.</title>
        <authorList>
            <person name="Nobu M.K."/>
            <person name="Narihiro T."/>
            <person name="Kuroda K."/>
            <person name="Mei R."/>
            <person name="Liu W.T."/>
        </authorList>
    </citation>
    <scope>NUCLEOTIDE SEQUENCE [LARGE SCALE GENOMIC DNA]</scope>
    <source>
        <strain evidence="1">B03fssc0709_Meth_Bin005</strain>
        <strain evidence="2">B15fssc0709_Meth_Bin003</strain>
        <strain evidence="3">BMIXfssc0709_Meth_Bin006</strain>
    </source>
</reference>
<dbReference type="AlphaFoldDB" id="A0A150IRG8"/>
<dbReference type="Proteomes" id="UP000092403">
    <property type="component" value="Unassembled WGS sequence"/>
</dbReference>
<dbReference type="NCBIfam" id="TIGR03291">
    <property type="entry name" value="methan_mark_17"/>
    <property type="match status" value="1"/>
</dbReference>
<evidence type="ECO:0000313" key="2">
    <source>
        <dbReference type="EMBL" id="KYC47445.1"/>
    </source>
</evidence>
<sequence length="180" mass="21076">MEIIVEGLPEKESQGYVVLINDIMREFEIRRSIEKVYFYGDTEKFVFITSIRIKKVLEPLRIEDVAIYNQEKETLSVEDEFYVPKILSLLWSIKKEGIEQEDRTEIKIPLEVFNQIKGEVVYYPTEDLKKNVQEAINRVLPEAARIKYILSAEKTITVASSENALSEESKKLAQKFHERD</sequence>
<dbReference type="Pfam" id="PF09886">
    <property type="entry name" value="DUF2113"/>
    <property type="match status" value="1"/>
</dbReference>
<dbReference type="Proteomes" id="UP000091929">
    <property type="component" value="Unassembled WGS sequence"/>
</dbReference>
<accession>A0A150IRG8</accession>
<dbReference type="InterPro" id="IPR016762">
    <property type="entry name" value="Methan_mark_17"/>
</dbReference>
<organism evidence="2 4">
    <name type="scientific">Candidatus Methanofastidiosum methylothiophilum</name>
    <dbReference type="NCBI Taxonomy" id="1705564"/>
    <lineage>
        <taxon>Archaea</taxon>
        <taxon>Methanobacteriati</taxon>
        <taxon>Methanobacteriota</taxon>
        <taxon>Stenosarchaea group</taxon>
        <taxon>Candidatus Methanofastidiosia</taxon>
        <taxon>Candidatus Methanofastidiosales</taxon>
        <taxon>Candidatus Methanofastidiosaceae</taxon>
        <taxon>Candidatus Methanofastidiosum</taxon>
    </lineage>
</organism>
<evidence type="ECO:0000313" key="3">
    <source>
        <dbReference type="EMBL" id="KYC50004.1"/>
    </source>
</evidence>
<dbReference type="EMBL" id="LNJC01000021">
    <property type="protein sequence ID" value="KYC50004.1"/>
    <property type="molecule type" value="Genomic_DNA"/>
</dbReference>
<evidence type="ECO:0000313" key="5">
    <source>
        <dbReference type="Proteomes" id="UP000092401"/>
    </source>
</evidence>
<comment type="caution">
    <text evidence="2">The sequence shown here is derived from an EMBL/GenBank/DDBJ whole genome shotgun (WGS) entry which is preliminary data.</text>
</comment>
<gene>
    <name evidence="1" type="ORF">APG10_01439</name>
    <name evidence="2" type="ORF">APG11_01136</name>
    <name evidence="3" type="ORF">APG12_01092</name>
</gene>
<name>A0A150IRG8_9EURY</name>
<evidence type="ECO:0008006" key="6">
    <source>
        <dbReference type="Google" id="ProtNLM"/>
    </source>
</evidence>
<dbReference type="EMBL" id="LNGE01000043">
    <property type="protein sequence ID" value="KYC44761.1"/>
    <property type="molecule type" value="Genomic_DNA"/>
</dbReference>
<protein>
    <recommendedName>
        <fullName evidence="6">Methanogenesis marker 17 protein</fullName>
    </recommendedName>
</protein>